<feature type="signal peptide" evidence="2">
    <location>
        <begin position="1"/>
        <end position="24"/>
    </location>
</feature>
<keyword evidence="1" id="KW-0378">Hydrolase</keyword>
<evidence type="ECO:0000259" key="3">
    <source>
        <dbReference type="Pfam" id="PF12971"/>
    </source>
</evidence>
<proteinExistence type="predicted"/>
<evidence type="ECO:0000313" key="4">
    <source>
        <dbReference type="EMBL" id="KZZ98848.1"/>
    </source>
</evidence>
<protein>
    <recommendedName>
        <fullName evidence="3">Alpha-N-acetylglucosaminidase N-terminal domain-containing protein</fullName>
    </recommendedName>
</protein>
<dbReference type="Pfam" id="PF12971">
    <property type="entry name" value="NAGLU_N"/>
    <property type="match status" value="1"/>
</dbReference>
<keyword evidence="2" id="KW-0732">Signal</keyword>
<reference evidence="4 5" key="1">
    <citation type="journal article" date="2016" name="Genome Biol. Evol.">
        <title>Divergent and convergent evolution of fungal pathogenicity.</title>
        <authorList>
            <person name="Shang Y."/>
            <person name="Xiao G."/>
            <person name="Zheng P."/>
            <person name="Cen K."/>
            <person name="Zhan S."/>
            <person name="Wang C."/>
        </authorList>
    </citation>
    <scope>NUCLEOTIDE SEQUENCE [LARGE SCALE GENOMIC DNA]</scope>
    <source>
        <strain evidence="4 5">RCEF 2490</strain>
    </source>
</reference>
<feature type="domain" description="Alpha-N-acetylglucosaminidase N-terminal" evidence="3">
    <location>
        <begin position="46"/>
        <end position="110"/>
    </location>
</feature>
<dbReference type="InterPro" id="IPR024240">
    <property type="entry name" value="NAGLU_N"/>
</dbReference>
<sequence>MLSSIAPRAMRWLQSLLVVASSFGHLPAHSSAATGASSSLQPSTSGIAALANRLLPGRAHDFEFRLTASDTHEPWSRWNYPPVHDNYTVSAEPGGRILIEGTTLSALSRG</sequence>
<dbReference type="Proteomes" id="UP000078544">
    <property type="component" value="Unassembled WGS sequence"/>
</dbReference>
<dbReference type="InterPro" id="IPR029018">
    <property type="entry name" value="Hex-like_dom2"/>
</dbReference>
<dbReference type="GO" id="GO:0016787">
    <property type="term" value="F:hydrolase activity"/>
    <property type="evidence" value="ECO:0007669"/>
    <property type="project" value="UniProtKB-KW"/>
</dbReference>
<name>A0A168EJ11_9HYPO</name>
<keyword evidence="5" id="KW-1185">Reference proteome</keyword>
<organism evidence="4 5">
    <name type="scientific">Moelleriella libera RCEF 2490</name>
    <dbReference type="NCBI Taxonomy" id="1081109"/>
    <lineage>
        <taxon>Eukaryota</taxon>
        <taxon>Fungi</taxon>
        <taxon>Dikarya</taxon>
        <taxon>Ascomycota</taxon>
        <taxon>Pezizomycotina</taxon>
        <taxon>Sordariomycetes</taxon>
        <taxon>Hypocreomycetidae</taxon>
        <taxon>Hypocreales</taxon>
        <taxon>Clavicipitaceae</taxon>
        <taxon>Moelleriella</taxon>
    </lineage>
</organism>
<dbReference type="Gene3D" id="3.30.379.10">
    <property type="entry name" value="Chitobiase/beta-hexosaminidase domain 2-like"/>
    <property type="match status" value="1"/>
</dbReference>
<comment type="caution">
    <text evidence="4">The sequence shown here is derived from an EMBL/GenBank/DDBJ whole genome shotgun (WGS) entry which is preliminary data.</text>
</comment>
<evidence type="ECO:0000313" key="5">
    <source>
        <dbReference type="Proteomes" id="UP000078544"/>
    </source>
</evidence>
<gene>
    <name evidence="4" type="ORF">AAL_02399</name>
</gene>
<evidence type="ECO:0000256" key="2">
    <source>
        <dbReference type="SAM" id="SignalP"/>
    </source>
</evidence>
<dbReference type="OrthoDB" id="64736at2759"/>
<dbReference type="EMBL" id="AZGY01000004">
    <property type="protein sequence ID" value="KZZ98848.1"/>
    <property type="molecule type" value="Genomic_DNA"/>
</dbReference>
<evidence type="ECO:0000256" key="1">
    <source>
        <dbReference type="ARBA" id="ARBA00022801"/>
    </source>
</evidence>
<accession>A0A168EJ11</accession>
<dbReference type="AlphaFoldDB" id="A0A168EJ11"/>
<feature type="chain" id="PRO_5007896494" description="Alpha-N-acetylglucosaminidase N-terminal domain-containing protein" evidence="2">
    <location>
        <begin position="25"/>
        <end position="110"/>
    </location>
</feature>